<feature type="transmembrane region" description="Helical" evidence="1">
    <location>
        <begin position="387"/>
        <end position="409"/>
    </location>
</feature>
<dbReference type="RefSeq" id="WP_171415838.1">
    <property type="nucleotide sequence ID" value="NZ_JABFJW010000129.1"/>
</dbReference>
<name>A0A7Y4JTJ4_9BACT</name>
<organism evidence="2 3">
    <name type="scientific">Corallococcus exercitus</name>
    <dbReference type="NCBI Taxonomy" id="2316736"/>
    <lineage>
        <taxon>Bacteria</taxon>
        <taxon>Pseudomonadati</taxon>
        <taxon>Myxococcota</taxon>
        <taxon>Myxococcia</taxon>
        <taxon>Myxococcales</taxon>
        <taxon>Cystobacterineae</taxon>
        <taxon>Myxococcaceae</taxon>
        <taxon>Corallococcus</taxon>
    </lineage>
</organism>
<accession>A0A7Y4JTJ4</accession>
<feature type="transmembrane region" description="Helical" evidence="1">
    <location>
        <begin position="619"/>
        <end position="638"/>
    </location>
</feature>
<proteinExistence type="predicted"/>
<feature type="transmembrane region" description="Helical" evidence="1">
    <location>
        <begin position="20"/>
        <end position="37"/>
    </location>
</feature>
<dbReference type="Proteomes" id="UP000528460">
    <property type="component" value="Unassembled WGS sequence"/>
</dbReference>
<evidence type="ECO:0000313" key="2">
    <source>
        <dbReference type="EMBL" id="NOK10911.1"/>
    </source>
</evidence>
<gene>
    <name evidence="2" type="ORF">HNS30_17875</name>
</gene>
<dbReference type="AlphaFoldDB" id="A0A7Y4JTJ4"/>
<keyword evidence="1" id="KW-0812">Transmembrane</keyword>
<keyword evidence="1" id="KW-0472">Membrane</keyword>
<feature type="transmembrane region" description="Helical" evidence="1">
    <location>
        <begin position="596"/>
        <end position="613"/>
    </location>
</feature>
<feature type="transmembrane region" description="Helical" evidence="1">
    <location>
        <begin position="315"/>
        <end position="334"/>
    </location>
</feature>
<feature type="transmembrane region" description="Helical" evidence="1">
    <location>
        <begin position="207"/>
        <end position="232"/>
    </location>
</feature>
<evidence type="ECO:0000313" key="3">
    <source>
        <dbReference type="Proteomes" id="UP000528460"/>
    </source>
</evidence>
<feature type="transmembrane region" description="Helical" evidence="1">
    <location>
        <begin position="252"/>
        <end position="279"/>
    </location>
</feature>
<comment type="caution">
    <text evidence="2">The sequence shown here is derived from an EMBL/GenBank/DDBJ whole genome shotgun (WGS) entry which is preliminary data.</text>
</comment>
<reference evidence="2 3" key="1">
    <citation type="submission" date="2020-05" db="EMBL/GenBank/DDBJ databases">
        <authorList>
            <person name="Whitworth D."/>
        </authorList>
    </citation>
    <scope>NUCLEOTIDE SEQUENCE [LARGE SCALE GENOMIC DNA]</scope>
    <source>
        <strain evidence="2 3">CA046A</strain>
    </source>
</reference>
<sequence length="668" mass="73561">MTESAGGTIPSPRGRRLRGGALAGIAFIAALALWPLFKYQSGPPAELRLRYAKVPWPQTGAVTFQREGHGPQSLALKAEALTQVLGDGVPEGMQEVRIPLPRRSVTAEVTLTDMSERRVSQVTWVGTRAPLLFGQPPPLVFEQRIGEDGVATVTVPALRPGFWAPDVADPVMVLGTWLVLWLMLEARFGTGRAAAFARSRAGWAKYALPLALAWGFLWALYFPGLVGFDPLLQWDQVLKREFLNWHPPFHTWWLWLIAGPFDSMAAVSGLQVLLFAALLGKVLEELGRWRAPGWAVWAVVAWAALSPALGTNVIAVWKDAPFTLMCLWVVLIILRAERTGVFTVKAAAQLGLCIACISLLRHNGPLLAFPLLVSALWRYRRQGQRQLGTLAIVGVGLTLLVRGPVYIAAGVKPSPPLLTQVLSLHRLGAAAQYAESLPPEDVRTLTALMPLEDWRRLYDCEAVGRIIWPGSPLFEHPERLEGRALEMAGVVGRFARSHPGAVFDQWVCVTRYLWALDSKLYIGPFEPNGGAVDRNAFGWKTRSWFPTLNWEYTQMLLKASIGERWQRVTMWQPAPSLYLLLAALGVVLWRQRGIGVLLAMQCALTNTAAWLVLSPNPDLRFQFPAMLFAPLALALMLAPRLVRTQARAEPGAQAPVDMAAARGQDTAA</sequence>
<feature type="transmembrane region" description="Helical" evidence="1">
    <location>
        <begin position="570"/>
        <end position="589"/>
    </location>
</feature>
<keyword evidence="1" id="KW-1133">Transmembrane helix</keyword>
<protein>
    <submittedName>
        <fullName evidence="2">Uncharacterized protein</fullName>
    </submittedName>
</protein>
<feature type="transmembrane region" description="Helical" evidence="1">
    <location>
        <begin position="291"/>
        <end position="309"/>
    </location>
</feature>
<evidence type="ECO:0000256" key="1">
    <source>
        <dbReference type="SAM" id="Phobius"/>
    </source>
</evidence>
<dbReference type="EMBL" id="JABFJW010000129">
    <property type="protein sequence ID" value="NOK10911.1"/>
    <property type="molecule type" value="Genomic_DNA"/>
</dbReference>
<feature type="transmembrane region" description="Helical" evidence="1">
    <location>
        <begin position="167"/>
        <end position="186"/>
    </location>
</feature>